<feature type="compositionally biased region" description="Acidic residues" evidence="17">
    <location>
        <begin position="25"/>
        <end position="44"/>
    </location>
</feature>
<dbReference type="InterPro" id="IPR001680">
    <property type="entry name" value="WD40_rpt"/>
</dbReference>
<evidence type="ECO:0000259" key="18">
    <source>
        <dbReference type="PROSITE" id="PS50089"/>
    </source>
</evidence>
<feature type="compositionally biased region" description="Polar residues" evidence="17">
    <location>
        <begin position="101"/>
        <end position="129"/>
    </location>
</feature>
<comment type="pathway">
    <text evidence="4">Protein modification; protein ubiquitination.</text>
</comment>
<evidence type="ECO:0000256" key="17">
    <source>
        <dbReference type="SAM" id="MobiDB-lite"/>
    </source>
</evidence>
<evidence type="ECO:0000256" key="6">
    <source>
        <dbReference type="ARBA" id="ARBA00022490"/>
    </source>
</evidence>
<keyword evidence="11 16" id="KW-0863">Zinc-finger</keyword>
<evidence type="ECO:0000256" key="4">
    <source>
        <dbReference type="ARBA" id="ARBA00004906"/>
    </source>
</evidence>
<keyword evidence="10" id="KW-0227">DNA damage</keyword>
<evidence type="ECO:0000256" key="9">
    <source>
        <dbReference type="ARBA" id="ARBA00022737"/>
    </source>
</evidence>
<dbReference type="SUPFAM" id="SSF50978">
    <property type="entry name" value="WD40 repeat-like"/>
    <property type="match status" value="1"/>
</dbReference>
<evidence type="ECO:0000256" key="2">
    <source>
        <dbReference type="ARBA" id="ARBA00004322"/>
    </source>
</evidence>
<name>A0A2S2Q5Z9_9HEMI</name>
<dbReference type="GO" id="GO:0061630">
    <property type="term" value="F:ubiquitin protein ligase activity"/>
    <property type="evidence" value="ECO:0007669"/>
    <property type="project" value="UniProtKB-EC"/>
</dbReference>
<evidence type="ECO:0000256" key="12">
    <source>
        <dbReference type="ARBA" id="ARBA00022786"/>
    </source>
</evidence>
<dbReference type="SMART" id="SM00320">
    <property type="entry name" value="WD40"/>
    <property type="match status" value="2"/>
</dbReference>
<evidence type="ECO:0000256" key="3">
    <source>
        <dbReference type="ARBA" id="ARBA00004496"/>
    </source>
</evidence>
<dbReference type="InterPro" id="IPR015943">
    <property type="entry name" value="WD40/YVTN_repeat-like_dom_sf"/>
</dbReference>
<dbReference type="OrthoDB" id="5600418at2759"/>
<dbReference type="GO" id="GO:0016567">
    <property type="term" value="P:protein ubiquitination"/>
    <property type="evidence" value="ECO:0007669"/>
    <property type="project" value="InterPro"/>
</dbReference>
<dbReference type="InterPro" id="IPR056527">
    <property type="entry name" value="WD40_RFWD3"/>
</dbReference>
<dbReference type="InterPro" id="IPR037381">
    <property type="entry name" value="RFWD3"/>
</dbReference>
<dbReference type="CDD" id="cd16450">
    <property type="entry name" value="mRING-C3HGC3_RFWD3"/>
    <property type="match status" value="1"/>
</dbReference>
<dbReference type="SUPFAM" id="SSF57850">
    <property type="entry name" value="RING/U-box"/>
    <property type="match status" value="1"/>
</dbReference>
<keyword evidence="7" id="KW-0853">WD repeat</keyword>
<feature type="region of interest" description="Disordered" evidence="17">
    <location>
        <begin position="1"/>
        <end position="53"/>
    </location>
</feature>
<dbReference type="InterPro" id="IPR001841">
    <property type="entry name" value="Znf_RING"/>
</dbReference>
<dbReference type="GO" id="GO:0016605">
    <property type="term" value="C:PML body"/>
    <property type="evidence" value="ECO:0007669"/>
    <property type="project" value="UniProtKB-SubCell"/>
</dbReference>
<dbReference type="PANTHER" id="PTHR16047">
    <property type="entry name" value="RFWD3 PROTEIN"/>
    <property type="match status" value="1"/>
</dbReference>
<dbReference type="GO" id="GO:0036297">
    <property type="term" value="P:interstrand cross-link repair"/>
    <property type="evidence" value="ECO:0007669"/>
    <property type="project" value="InterPro"/>
</dbReference>
<dbReference type="AlphaFoldDB" id="A0A2S2Q5Z9"/>
<evidence type="ECO:0000313" key="21">
    <source>
        <dbReference type="RefSeq" id="XP_025416945.1"/>
    </source>
</evidence>
<dbReference type="Gene3D" id="2.130.10.10">
    <property type="entry name" value="YVTN repeat-like/Quinoprotein amine dehydrogenase"/>
    <property type="match status" value="1"/>
</dbReference>
<evidence type="ECO:0000256" key="15">
    <source>
        <dbReference type="ARBA" id="ARBA00023242"/>
    </source>
</evidence>
<keyword evidence="13" id="KW-0862">Zinc</keyword>
<keyword evidence="6" id="KW-0963">Cytoplasm</keyword>
<evidence type="ECO:0000256" key="11">
    <source>
        <dbReference type="ARBA" id="ARBA00022771"/>
    </source>
</evidence>
<dbReference type="Pfam" id="PF23419">
    <property type="entry name" value="WD40_RFWD3"/>
    <property type="match status" value="1"/>
</dbReference>
<keyword evidence="20" id="KW-1185">Reference proteome</keyword>
<reference evidence="19" key="1">
    <citation type="submission" date="2018-04" db="EMBL/GenBank/DDBJ databases">
        <title>Transcriptome assembly of Sipha flava.</title>
        <authorList>
            <person name="Scully E.D."/>
            <person name="Geib S.M."/>
            <person name="Palmer N.A."/>
            <person name="Koch K."/>
            <person name="Bradshaw J."/>
            <person name="Heng-Moss T."/>
            <person name="Sarath G."/>
        </authorList>
    </citation>
    <scope>NUCLEOTIDE SEQUENCE</scope>
</reference>
<keyword evidence="8" id="KW-0808">Transferase</keyword>
<evidence type="ECO:0000256" key="1">
    <source>
        <dbReference type="ARBA" id="ARBA00000900"/>
    </source>
</evidence>
<dbReference type="InterPro" id="IPR013083">
    <property type="entry name" value="Znf_RING/FYVE/PHD"/>
</dbReference>
<gene>
    <name evidence="19" type="primary">RFWD3</name>
    <name evidence="21" type="synonym">LOC112688122</name>
    <name evidence="19" type="ORF">g.95889</name>
</gene>
<organism evidence="19">
    <name type="scientific">Sipha flava</name>
    <name type="common">yellow sugarcane aphid</name>
    <dbReference type="NCBI Taxonomy" id="143950"/>
    <lineage>
        <taxon>Eukaryota</taxon>
        <taxon>Metazoa</taxon>
        <taxon>Ecdysozoa</taxon>
        <taxon>Arthropoda</taxon>
        <taxon>Hexapoda</taxon>
        <taxon>Insecta</taxon>
        <taxon>Pterygota</taxon>
        <taxon>Neoptera</taxon>
        <taxon>Paraneoptera</taxon>
        <taxon>Hemiptera</taxon>
        <taxon>Sternorrhyncha</taxon>
        <taxon>Aphidomorpha</taxon>
        <taxon>Aphidoidea</taxon>
        <taxon>Aphididae</taxon>
        <taxon>Sipha</taxon>
    </lineage>
</organism>
<evidence type="ECO:0000256" key="7">
    <source>
        <dbReference type="ARBA" id="ARBA00022574"/>
    </source>
</evidence>
<evidence type="ECO:0000256" key="8">
    <source>
        <dbReference type="ARBA" id="ARBA00022679"/>
    </source>
</evidence>
<dbReference type="Pfam" id="PF13639">
    <property type="entry name" value="zf-RING_2"/>
    <property type="match status" value="1"/>
</dbReference>
<evidence type="ECO:0000256" key="10">
    <source>
        <dbReference type="ARBA" id="ARBA00022763"/>
    </source>
</evidence>
<sequence length="605" mass="67484">MSYQEFSVEFIEPEEFDDFSRTDTEDSDSVENMEDEELDVDIDNDGSRNSSSVSQAMWDILDSSSNGSEEPNQAHVDLIGLGRSQSRVLPESNLQSMDLDISQQPSCSTSAQNIKEPQTSSTSANTNDSENTDEAFSCSICLDGLTSSGDHRPACLKCGHIFGEQCIIRWIKTGCNSDARRCPTCNTKASLKDIRILFAKKLVAVDTALLTDLQNKLEREVKKNISLTNESHALIERAECLSNENLKLKTLLSGCNVSPNAPTTKRSLMKNIRLCKNSECRVMTYNKMNMMLVVSQKAETSIFNNQIIRKMNASLMMNETLIAPPEEKIYVHSKQIRDMSFHPIEHHVLVSVGLDKNVNLLDMTSNAVISDIELDEPLWSCCWAGDNSNVLVTGGQTGTLFYIDKRVMKVFHSEHKRTPACVSLVSIPPSSTRVFPKGGFLRTRMDLLSMFEASCAPNFYQETELPVRGVWSCASYDTRYNHILLSSKPCGNNKVTRHIVSKLSSLNEDSLSLQPVVTFYGGDKATQLTRSCFVPAKEPYDETLVAYFDEKSNCIQLCSLNSNSSVHKFSVQEPILDLCYLDGLVMNRRRVIAALSAKSISIYCV</sequence>
<keyword evidence="15" id="KW-0539">Nucleus</keyword>
<dbReference type="GO" id="GO:0005737">
    <property type="term" value="C:cytoplasm"/>
    <property type="evidence" value="ECO:0007669"/>
    <property type="project" value="UniProtKB-SubCell"/>
</dbReference>
<dbReference type="InterPro" id="IPR036322">
    <property type="entry name" value="WD40_repeat_dom_sf"/>
</dbReference>
<comment type="catalytic activity">
    <reaction evidence="1">
        <text>S-ubiquitinyl-[E2 ubiquitin-conjugating enzyme]-L-cysteine + [acceptor protein]-L-lysine = [E2 ubiquitin-conjugating enzyme]-L-cysteine + N(6)-ubiquitinyl-[acceptor protein]-L-lysine.</text>
        <dbReference type="EC" id="2.3.2.27"/>
    </reaction>
</comment>
<keyword evidence="14" id="KW-0234">DNA repair</keyword>
<dbReference type="SMART" id="SM00184">
    <property type="entry name" value="RING"/>
    <property type="match status" value="1"/>
</dbReference>
<keyword evidence="9" id="KW-0677">Repeat</keyword>
<dbReference type="Gene3D" id="3.30.40.10">
    <property type="entry name" value="Zinc/RING finger domain, C3HC4 (zinc finger)"/>
    <property type="match status" value="1"/>
</dbReference>
<comment type="subcellular location">
    <subcellularLocation>
        <location evidence="3">Cytoplasm</location>
    </subcellularLocation>
    <subcellularLocation>
        <location evidence="2">Nucleus</location>
        <location evidence="2">PML body</location>
    </subcellularLocation>
</comment>
<proteinExistence type="predicted"/>
<protein>
    <recommendedName>
        <fullName evidence="5">RING-type E3 ubiquitin transferase</fullName>
        <ecNumber evidence="5">2.3.2.27</ecNumber>
    </recommendedName>
</protein>
<feature type="domain" description="RING-type" evidence="18">
    <location>
        <begin position="138"/>
        <end position="186"/>
    </location>
</feature>
<evidence type="ECO:0000256" key="16">
    <source>
        <dbReference type="PROSITE-ProRule" id="PRU00175"/>
    </source>
</evidence>
<dbReference type="Proteomes" id="UP000694846">
    <property type="component" value="Unplaced"/>
</dbReference>
<evidence type="ECO:0000313" key="20">
    <source>
        <dbReference type="Proteomes" id="UP000694846"/>
    </source>
</evidence>
<evidence type="ECO:0000256" key="14">
    <source>
        <dbReference type="ARBA" id="ARBA00023204"/>
    </source>
</evidence>
<dbReference type="PANTHER" id="PTHR16047:SF7">
    <property type="entry name" value="E3 UBIQUITIN-PROTEIN LIGASE RFWD3"/>
    <property type="match status" value="1"/>
</dbReference>
<evidence type="ECO:0000256" key="5">
    <source>
        <dbReference type="ARBA" id="ARBA00012483"/>
    </source>
</evidence>
<accession>A0A2S2Q5Z9</accession>
<dbReference type="EC" id="2.3.2.27" evidence="5"/>
<keyword evidence="11 16" id="KW-0479">Metal-binding</keyword>
<keyword evidence="12" id="KW-0833">Ubl conjugation pathway</keyword>
<evidence type="ECO:0000256" key="13">
    <source>
        <dbReference type="ARBA" id="ARBA00022833"/>
    </source>
</evidence>
<feature type="region of interest" description="Disordered" evidence="17">
    <location>
        <begin position="101"/>
        <end position="130"/>
    </location>
</feature>
<dbReference type="PROSITE" id="PS50089">
    <property type="entry name" value="ZF_RING_2"/>
    <property type="match status" value="1"/>
</dbReference>
<dbReference type="GO" id="GO:0008270">
    <property type="term" value="F:zinc ion binding"/>
    <property type="evidence" value="ECO:0007669"/>
    <property type="project" value="UniProtKB-KW"/>
</dbReference>
<evidence type="ECO:0000313" key="19">
    <source>
        <dbReference type="EMBL" id="MBY73021.1"/>
    </source>
</evidence>
<dbReference type="RefSeq" id="XP_025416945.1">
    <property type="nucleotide sequence ID" value="XM_025561160.1"/>
</dbReference>
<dbReference type="EMBL" id="GGMS01003818">
    <property type="protein sequence ID" value="MBY73021.1"/>
    <property type="molecule type" value="Transcribed_RNA"/>
</dbReference>
<reference evidence="21" key="2">
    <citation type="submission" date="2025-04" db="UniProtKB">
        <authorList>
            <consortium name="RefSeq"/>
        </authorList>
    </citation>
    <scope>IDENTIFICATION</scope>
    <source>
        <tissue evidence="21">Whole body</tissue>
    </source>
</reference>